<dbReference type="SUPFAM" id="SSF52540">
    <property type="entry name" value="P-loop containing nucleoside triphosphate hydrolases"/>
    <property type="match status" value="1"/>
</dbReference>
<evidence type="ECO:0000259" key="4">
    <source>
        <dbReference type="PROSITE" id="PS51206"/>
    </source>
</evidence>
<evidence type="ECO:0000313" key="5">
    <source>
        <dbReference type="EMBL" id="MBC3805634.1"/>
    </source>
</evidence>
<reference evidence="5 6" key="1">
    <citation type="journal article" date="2020" name="mSystems">
        <title>Defining Genomic and Predicted Metabolic Features of the Acetobacterium Genus.</title>
        <authorList>
            <person name="Ross D.E."/>
            <person name="Marshall C.W."/>
            <person name="Gulliver D."/>
            <person name="May H.D."/>
            <person name="Norman R.S."/>
        </authorList>
    </citation>
    <scope>NUCLEOTIDE SEQUENCE [LARGE SCALE GENOMIC DNA]</scope>
    <source>
        <strain evidence="5 6">DSM 8238</strain>
    </source>
</reference>
<accession>A0ABR6WZT3</accession>
<keyword evidence="3" id="KW-0067">ATP-binding</keyword>
<keyword evidence="1" id="KW-0547">Nucleotide-binding</keyword>
<organism evidence="5 6">
    <name type="scientific">Acetobacterium fimetarium</name>
    <dbReference type="NCBI Taxonomy" id="52691"/>
    <lineage>
        <taxon>Bacteria</taxon>
        <taxon>Bacillati</taxon>
        <taxon>Bacillota</taxon>
        <taxon>Clostridia</taxon>
        <taxon>Eubacteriales</taxon>
        <taxon>Eubacteriaceae</taxon>
        <taxon>Acetobacterium</taxon>
    </lineage>
</organism>
<dbReference type="EMBL" id="WJBC01000041">
    <property type="protein sequence ID" value="MBC3805634.1"/>
    <property type="molecule type" value="Genomic_DNA"/>
</dbReference>
<dbReference type="Proteomes" id="UP000603234">
    <property type="component" value="Unassembled WGS sequence"/>
</dbReference>
<dbReference type="PROSITE" id="PS51206">
    <property type="entry name" value="SF3_HELICASE_1"/>
    <property type="match status" value="1"/>
</dbReference>
<comment type="caution">
    <text evidence="5">The sequence shown here is derived from an EMBL/GenBank/DDBJ whole genome shotgun (WGS) entry which is preliminary data.</text>
</comment>
<protein>
    <recommendedName>
        <fullName evidence="4">SF3 helicase domain-containing protein</fullName>
    </recommendedName>
</protein>
<name>A0ABR6WZT3_9FIRM</name>
<dbReference type="InterPro" id="IPR027417">
    <property type="entry name" value="P-loop_NTPase"/>
</dbReference>
<dbReference type="InterPro" id="IPR014015">
    <property type="entry name" value="Helicase_SF3_DNA-vir"/>
</dbReference>
<sequence length="519" mass="59426">MPIENSLKDNIEEVEEIIENSTVFLLREEPETTVFNEMVYLDESKLIPKGLEREQTIECLQQVGFTRKINKKTGLESFILTDINLWVEYVASVLKAGYKTVSNEIALFNDELGKYDLFSAEKGGIGYNDLAQIIRGIFNYSDIQLWNGANGAKTINALVLEIKEKVVRFNQGNYINCKNGVLLLDSQELVPFSTKFLTTHSSKIEYDPDAGCSLFLETLENIVDGDQEMVTLIQQIFGYSISNSMAANVAFWLFGTGRNGKSLLMSILAEIAGSENVSHLPLKDFNEKFALEICLNKRLNICDENKQVKDFDTAIFKSITSNDKVHITRKHISAVDAQLDIKLLMLFNKLPEISECTPALTERLIILPFNKTFYLDEADPFLKQKLIGELQGILNWSIQGYQQLRDNGFKFPKCEVCEQAKTDYFKENVPVLKFFLDRYEPAMPSENRSINRTHLYTTYNNWACMEYHIIYTKEEYFYKALHEGLTAQGLRCDFRKSGLWVLANYKPIQKKAEIEEAVV</sequence>
<dbReference type="NCBIfam" id="TIGR01613">
    <property type="entry name" value="primase_Cterm"/>
    <property type="match status" value="1"/>
</dbReference>
<dbReference type="InterPro" id="IPR051620">
    <property type="entry name" value="ORF904-like_C"/>
</dbReference>
<dbReference type="InterPro" id="IPR006500">
    <property type="entry name" value="Helicase_put_C_phage/plasmid"/>
</dbReference>
<dbReference type="PANTHER" id="PTHR35372">
    <property type="entry name" value="ATP BINDING PROTEIN-RELATED"/>
    <property type="match status" value="1"/>
</dbReference>
<dbReference type="Pfam" id="PF08706">
    <property type="entry name" value="D5_N"/>
    <property type="match status" value="1"/>
</dbReference>
<dbReference type="InterPro" id="IPR014818">
    <property type="entry name" value="Phage/plasmid_primase_P4_C"/>
</dbReference>
<dbReference type="InterPro" id="IPR045455">
    <property type="entry name" value="NrS-1_pol-like_helicase"/>
</dbReference>
<dbReference type="Pfam" id="PF19263">
    <property type="entry name" value="DUF5906"/>
    <property type="match status" value="1"/>
</dbReference>
<gene>
    <name evidence="5" type="ORF">GH808_14585</name>
</gene>
<dbReference type="PANTHER" id="PTHR35372:SF2">
    <property type="entry name" value="SF3 HELICASE DOMAIN-CONTAINING PROTEIN"/>
    <property type="match status" value="1"/>
</dbReference>
<keyword evidence="2" id="KW-0378">Hydrolase</keyword>
<dbReference type="RefSeq" id="WP_186843522.1">
    <property type="nucleotide sequence ID" value="NZ_WJBC01000041.1"/>
</dbReference>
<proteinExistence type="predicted"/>
<evidence type="ECO:0000313" key="6">
    <source>
        <dbReference type="Proteomes" id="UP000603234"/>
    </source>
</evidence>
<keyword evidence="6" id="KW-1185">Reference proteome</keyword>
<evidence type="ECO:0000256" key="3">
    <source>
        <dbReference type="ARBA" id="ARBA00022840"/>
    </source>
</evidence>
<dbReference type="Gene3D" id="3.40.50.300">
    <property type="entry name" value="P-loop containing nucleotide triphosphate hydrolases"/>
    <property type="match status" value="1"/>
</dbReference>
<feature type="domain" description="SF3 helicase" evidence="4">
    <location>
        <begin position="228"/>
        <end position="382"/>
    </location>
</feature>
<evidence type="ECO:0000256" key="1">
    <source>
        <dbReference type="ARBA" id="ARBA00022741"/>
    </source>
</evidence>
<evidence type="ECO:0000256" key="2">
    <source>
        <dbReference type="ARBA" id="ARBA00022801"/>
    </source>
</evidence>